<dbReference type="AlphaFoldDB" id="A0AAC9RKP2"/>
<dbReference type="PROSITE" id="PS00198">
    <property type="entry name" value="4FE4S_FER_1"/>
    <property type="match status" value="2"/>
</dbReference>
<dbReference type="EMBL" id="CP017603">
    <property type="protein sequence ID" value="AOY76932.1"/>
    <property type="molecule type" value="Genomic_DNA"/>
</dbReference>
<evidence type="ECO:0000313" key="5">
    <source>
        <dbReference type="EMBL" id="AOY76932.1"/>
    </source>
</evidence>
<dbReference type="PROSITE" id="PS51379">
    <property type="entry name" value="4FE4S_FER_2"/>
    <property type="match status" value="2"/>
</dbReference>
<evidence type="ECO:0000256" key="2">
    <source>
        <dbReference type="ARBA" id="ARBA00023004"/>
    </source>
</evidence>
<organism evidence="6 8">
    <name type="scientific">Clostridium formicaceticum</name>
    <dbReference type="NCBI Taxonomy" id="1497"/>
    <lineage>
        <taxon>Bacteria</taxon>
        <taxon>Bacillati</taxon>
        <taxon>Bacillota</taxon>
        <taxon>Clostridia</taxon>
        <taxon>Eubacteriales</taxon>
        <taxon>Clostridiaceae</taxon>
        <taxon>Clostridium</taxon>
    </lineage>
</organism>
<dbReference type="PANTHER" id="PTHR43193">
    <property type="match status" value="1"/>
</dbReference>
<evidence type="ECO:0000256" key="3">
    <source>
        <dbReference type="ARBA" id="ARBA00023014"/>
    </source>
</evidence>
<keyword evidence="3" id="KW-0411">Iron-sulfur</keyword>
<dbReference type="Proteomes" id="UP000192478">
    <property type="component" value="Chromosome"/>
</dbReference>
<dbReference type="InterPro" id="IPR007525">
    <property type="entry name" value="FrhB_FdhB_C"/>
</dbReference>
<dbReference type="SUPFAM" id="SSF54862">
    <property type="entry name" value="4Fe-4S ferredoxins"/>
    <property type="match status" value="1"/>
</dbReference>
<sequence>MERVYFKKENCCSCSACYNICPTQAIYMQPDEEGFLYPIIDQTLCVDCHSCVNVCPLICDGGYKEKTIPEFFVAKHKSEEVLMNSTSGGVFTAISDAILREDGVVYGADYDDEFRVLHKRAENYQQRNRMRISKYVQSNLEDIFQQIKKDLYNKRKVLFTGTPCQSAGLRGYMGDSPLIENLYLCDLICHSIPSPLIWEDYKRLLEKEYGGKLTSIQFRSKFIDWSRENSNKTFLFTTSHSQELHNDKRFYQLFFGEKTIMRPSCEKCRFTDIYRASDITIADYWGIEKYAPEWMDKKGVSVILINNKKGVYLLEKCSDELKYEKRPKEESLAEQQRLSEPVKFPESRKKFWEDYRKYGFAHIIEGLKD</sequence>
<reference evidence="6 8" key="2">
    <citation type="submission" date="2017-03" db="EMBL/GenBank/DDBJ databases">
        <title>Complete sequence of Clostridium formicaceticum DSM 92.</title>
        <authorList>
            <person name="Poehlein A."/>
            <person name="Karl M."/>
            <person name="Bengelsdorf F.R."/>
            <person name="Duerre P."/>
            <person name="Daniel R."/>
        </authorList>
    </citation>
    <scope>NUCLEOTIDE SEQUENCE [LARGE SCALE GENOMIC DNA]</scope>
    <source>
        <strain evidence="6 8">DSM 92</strain>
    </source>
</reference>
<evidence type="ECO:0000256" key="1">
    <source>
        <dbReference type="ARBA" id="ARBA00022723"/>
    </source>
</evidence>
<evidence type="ECO:0000259" key="4">
    <source>
        <dbReference type="PROSITE" id="PS51379"/>
    </source>
</evidence>
<evidence type="ECO:0000313" key="8">
    <source>
        <dbReference type="Proteomes" id="UP000192478"/>
    </source>
</evidence>
<protein>
    <submittedName>
        <fullName evidence="5">4Fe-4S ferredoxin</fullName>
    </submittedName>
    <submittedName>
        <fullName evidence="6">Ferredoxin-1</fullName>
    </submittedName>
</protein>
<reference evidence="5 7" key="1">
    <citation type="submission" date="2016-10" db="EMBL/GenBank/DDBJ databases">
        <title>Complete Genome Sequence of Acetogen Clostridium formicoaceticum ATCC 27076.</title>
        <authorList>
            <person name="Bao T."/>
            <person name="Cheng C."/>
            <person name="Zhao J."/>
            <person name="Yang S.-T."/>
            <person name="Wang J."/>
            <person name="Wang M."/>
        </authorList>
    </citation>
    <scope>NUCLEOTIDE SEQUENCE [LARGE SCALE GENOMIC DNA]</scope>
    <source>
        <strain evidence="5 7">ATCC 27076</strain>
    </source>
</reference>
<dbReference type="InterPro" id="IPR017900">
    <property type="entry name" value="4Fe4S_Fe_S_CS"/>
</dbReference>
<dbReference type="Pfam" id="PF04432">
    <property type="entry name" value="FrhB_FdhB_C"/>
    <property type="match status" value="1"/>
</dbReference>
<dbReference type="PANTHER" id="PTHR43193:SF2">
    <property type="entry name" value="POLYFERREDOXIN PROTEIN FWDF"/>
    <property type="match status" value="1"/>
</dbReference>
<accession>A0AAC9RKP2</accession>
<evidence type="ECO:0000313" key="6">
    <source>
        <dbReference type="EMBL" id="ARE87412.1"/>
    </source>
</evidence>
<keyword evidence="2" id="KW-0408">Iron</keyword>
<dbReference type="KEGG" id="cfm:BJL90_14340"/>
<dbReference type="EMBL" id="CP020559">
    <property type="protein sequence ID" value="ARE87412.1"/>
    <property type="molecule type" value="Genomic_DNA"/>
</dbReference>
<dbReference type="InterPro" id="IPR017896">
    <property type="entry name" value="4Fe4S_Fe-S-bd"/>
</dbReference>
<dbReference type="GO" id="GO:0046872">
    <property type="term" value="F:metal ion binding"/>
    <property type="evidence" value="ECO:0007669"/>
    <property type="project" value="UniProtKB-KW"/>
</dbReference>
<gene>
    <name evidence="5" type="ORF">BJL90_14340</name>
    <name evidence="6" type="ORF">CLFO_18120</name>
</gene>
<evidence type="ECO:0000313" key="7">
    <source>
        <dbReference type="Proteomes" id="UP000177894"/>
    </source>
</evidence>
<name>A0AAC9RKP2_9CLOT</name>
<dbReference type="Pfam" id="PF12838">
    <property type="entry name" value="Fer4_7"/>
    <property type="match status" value="1"/>
</dbReference>
<keyword evidence="7" id="KW-1185">Reference proteome</keyword>
<feature type="domain" description="4Fe-4S ferredoxin-type" evidence="4">
    <location>
        <begin position="2"/>
        <end position="31"/>
    </location>
</feature>
<dbReference type="RefSeq" id="WP_070969394.1">
    <property type="nucleotide sequence ID" value="NZ_CP017603.1"/>
</dbReference>
<feature type="domain" description="4Fe-4S ferredoxin-type" evidence="4">
    <location>
        <begin position="36"/>
        <end position="56"/>
    </location>
</feature>
<keyword evidence="1" id="KW-0479">Metal-binding</keyword>
<dbReference type="Gene3D" id="3.30.70.20">
    <property type="match status" value="1"/>
</dbReference>
<dbReference type="GO" id="GO:0051536">
    <property type="term" value="F:iron-sulfur cluster binding"/>
    <property type="evidence" value="ECO:0007669"/>
    <property type="project" value="UniProtKB-KW"/>
</dbReference>
<proteinExistence type="predicted"/>
<dbReference type="Proteomes" id="UP000177894">
    <property type="component" value="Chromosome"/>
</dbReference>
<dbReference type="InterPro" id="IPR052977">
    <property type="entry name" value="Polyferredoxin-like_ET"/>
</dbReference>